<evidence type="ECO:0000256" key="8">
    <source>
        <dbReference type="ARBA" id="ARBA00022779"/>
    </source>
</evidence>
<dbReference type="InterPro" id="IPR022522">
    <property type="entry name" value="Flagellar_motor_stator_MotA"/>
</dbReference>
<dbReference type="GO" id="GO:0006935">
    <property type="term" value="P:chemotaxis"/>
    <property type="evidence" value="ECO:0007669"/>
    <property type="project" value="UniProtKB-KW"/>
</dbReference>
<dbReference type="InterPro" id="IPR000540">
    <property type="entry name" value="Flag_MotA_CS"/>
</dbReference>
<evidence type="ECO:0000256" key="2">
    <source>
        <dbReference type="ARBA" id="ARBA00008038"/>
    </source>
</evidence>
<keyword evidence="12 13" id="KW-0472">Membrane</keyword>
<dbReference type="PANTHER" id="PTHR30433:SF4">
    <property type="entry name" value="MOTILITY PROTEIN A"/>
    <property type="match status" value="1"/>
</dbReference>
<feature type="domain" description="MotA/TolQ/ExbB proton channel" evidence="14">
    <location>
        <begin position="127"/>
        <end position="231"/>
    </location>
</feature>
<evidence type="ECO:0000256" key="1">
    <source>
        <dbReference type="ARBA" id="ARBA00004429"/>
    </source>
</evidence>
<evidence type="ECO:0000313" key="16">
    <source>
        <dbReference type="EMBL" id="HGU33090.1"/>
    </source>
</evidence>
<evidence type="ECO:0000256" key="7">
    <source>
        <dbReference type="ARBA" id="ARBA00022692"/>
    </source>
</evidence>
<dbReference type="Pfam" id="PF20560">
    <property type="entry name" value="MotA_N"/>
    <property type="match status" value="1"/>
</dbReference>
<feature type="domain" description="Motility protein A N-terminal" evidence="15">
    <location>
        <begin position="4"/>
        <end position="93"/>
    </location>
</feature>
<keyword evidence="16" id="KW-0282">Flagellum</keyword>
<dbReference type="NCBIfam" id="TIGR03818">
    <property type="entry name" value="MotA1"/>
    <property type="match status" value="1"/>
</dbReference>
<keyword evidence="16" id="KW-0969">Cilium</keyword>
<feature type="transmembrane region" description="Helical" evidence="13">
    <location>
        <begin position="197"/>
        <end position="220"/>
    </location>
</feature>
<dbReference type="InterPro" id="IPR002898">
    <property type="entry name" value="MotA_ExbB_proton_chnl"/>
</dbReference>
<keyword evidence="6" id="KW-0997">Cell inner membrane</keyword>
<keyword evidence="9" id="KW-0375">Hydrogen ion transport</keyword>
<evidence type="ECO:0000256" key="10">
    <source>
        <dbReference type="ARBA" id="ARBA00022989"/>
    </source>
</evidence>
<accession>A0A7C4MMP0</accession>
<keyword evidence="16" id="KW-0966">Cell projection</keyword>
<dbReference type="GO" id="GO:1902600">
    <property type="term" value="P:proton transmembrane transport"/>
    <property type="evidence" value="ECO:0007669"/>
    <property type="project" value="UniProtKB-KW"/>
</dbReference>
<evidence type="ECO:0000256" key="13">
    <source>
        <dbReference type="SAM" id="Phobius"/>
    </source>
</evidence>
<comment type="caution">
    <text evidence="16">The sequence shown here is derived from an EMBL/GenBank/DDBJ whole genome shotgun (WGS) entry which is preliminary data.</text>
</comment>
<keyword evidence="10 13" id="KW-1133">Transmembrane helix</keyword>
<evidence type="ECO:0000256" key="5">
    <source>
        <dbReference type="ARBA" id="ARBA00022500"/>
    </source>
</evidence>
<evidence type="ECO:0000256" key="3">
    <source>
        <dbReference type="ARBA" id="ARBA00022448"/>
    </source>
</evidence>
<dbReference type="InterPro" id="IPR046786">
    <property type="entry name" value="MotA_N"/>
</dbReference>
<comment type="similarity">
    <text evidence="2">Belongs to the MotA family.</text>
</comment>
<keyword evidence="4" id="KW-1003">Cell membrane</keyword>
<name>A0A7C4MMP0_9BACT</name>
<dbReference type="GO" id="GO:0005886">
    <property type="term" value="C:plasma membrane"/>
    <property type="evidence" value="ECO:0007669"/>
    <property type="project" value="UniProtKB-SubCell"/>
</dbReference>
<evidence type="ECO:0000259" key="14">
    <source>
        <dbReference type="Pfam" id="PF01618"/>
    </source>
</evidence>
<reference evidence="16" key="1">
    <citation type="journal article" date="2020" name="mSystems">
        <title>Genome- and Community-Level Interaction Insights into Carbon Utilization and Element Cycling Functions of Hydrothermarchaeota in Hydrothermal Sediment.</title>
        <authorList>
            <person name="Zhou Z."/>
            <person name="Liu Y."/>
            <person name="Xu W."/>
            <person name="Pan J."/>
            <person name="Luo Z.H."/>
            <person name="Li M."/>
        </authorList>
    </citation>
    <scope>NUCLEOTIDE SEQUENCE [LARGE SCALE GENOMIC DNA]</scope>
    <source>
        <strain evidence="16">SpSt-477</strain>
    </source>
</reference>
<dbReference type="PROSITE" id="PS01307">
    <property type="entry name" value="MOTA"/>
    <property type="match status" value="1"/>
</dbReference>
<gene>
    <name evidence="16" type="primary">motA</name>
    <name evidence="16" type="ORF">ENS29_09570</name>
</gene>
<sequence>MFVIIGIGVVLGMIVAGYLMEHGNLSVLFQPAELVIIFGAAIGSFIISNPKKVISSTIRDALKVFTAPDIGKTHYVELLLCLNEIFTKVKREGFLAIEQDVDNPHESATFTKYKTVSSDHHIVEFICDNFRTIISTNMTPNELEELMDVDIEAQHHDHVASAEAITRVADALPGLGIVAAVLGVVLTMGKISEPPEVLGHSIGAALVGTFIGILSCYGILGPIGTNLEHKAKAKGSMLNVIKIAIVQTAQGAAPQAAIESARRAIPADDRPDFNEFAEELKQWKASQSS</sequence>
<organism evidence="16">
    <name type="scientific">Desulfatirhabdium butyrativorans</name>
    <dbReference type="NCBI Taxonomy" id="340467"/>
    <lineage>
        <taxon>Bacteria</taxon>
        <taxon>Pseudomonadati</taxon>
        <taxon>Thermodesulfobacteriota</taxon>
        <taxon>Desulfobacteria</taxon>
        <taxon>Desulfobacterales</taxon>
        <taxon>Desulfatirhabdiaceae</taxon>
        <taxon>Desulfatirhabdium</taxon>
    </lineage>
</organism>
<dbReference type="AlphaFoldDB" id="A0A7C4MMP0"/>
<dbReference type="InterPro" id="IPR047055">
    <property type="entry name" value="MotA-like"/>
</dbReference>
<keyword evidence="11" id="KW-0406">Ion transport</keyword>
<evidence type="ECO:0000256" key="6">
    <source>
        <dbReference type="ARBA" id="ARBA00022519"/>
    </source>
</evidence>
<dbReference type="GO" id="GO:0071978">
    <property type="term" value="P:bacterial-type flagellum-dependent swarming motility"/>
    <property type="evidence" value="ECO:0007669"/>
    <property type="project" value="InterPro"/>
</dbReference>
<keyword evidence="8" id="KW-0283">Flagellar rotation</keyword>
<evidence type="ECO:0000256" key="12">
    <source>
        <dbReference type="ARBA" id="ARBA00023136"/>
    </source>
</evidence>
<feature type="transmembrane region" description="Helical" evidence="13">
    <location>
        <begin position="27"/>
        <end position="47"/>
    </location>
</feature>
<evidence type="ECO:0000256" key="4">
    <source>
        <dbReference type="ARBA" id="ARBA00022475"/>
    </source>
</evidence>
<evidence type="ECO:0000256" key="9">
    <source>
        <dbReference type="ARBA" id="ARBA00022781"/>
    </source>
</evidence>
<evidence type="ECO:0000259" key="15">
    <source>
        <dbReference type="Pfam" id="PF20560"/>
    </source>
</evidence>
<protein>
    <submittedName>
        <fullName evidence="16">Flagellar motor stator protein MotA</fullName>
    </submittedName>
</protein>
<keyword evidence="3" id="KW-0813">Transport</keyword>
<proteinExistence type="inferred from homology"/>
<feature type="transmembrane region" description="Helical" evidence="13">
    <location>
        <begin position="171"/>
        <end position="191"/>
    </location>
</feature>
<dbReference type="Pfam" id="PF01618">
    <property type="entry name" value="MotA_ExbB"/>
    <property type="match status" value="1"/>
</dbReference>
<dbReference type="EMBL" id="DSUH01000223">
    <property type="protein sequence ID" value="HGU33090.1"/>
    <property type="molecule type" value="Genomic_DNA"/>
</dbReference>
<evidence type="ECO:0000256" key="11">
    <source>
        <dbReference type="ARBA" id="ARBA00023065"/>
    </source>
</evidence>
<keyword evidence="7 13" id="KW-0812">Transmembrane</keyword>
<dbReference type="PANTHER" id="PTHR30433">
    <property type="entry name" value="CHEMOTAXIS PROTEIN MOTA"/>
    <property type="match status" value="1"/>
</dbReference>
<comment type="subcellular location">
    <subcellularLocation>
        <location evidence="1">Cell inner membrane</location>
        <topology evidence="1">Multi-pass membrane protein</topology>
    </subcellularLocation>
</comment>
<keyword evidence="5" id="KW-0145">Chemotaxis</keyword>